<evidence type="ECO:0000256" key="3">
    <source>
        <dbReference type="ARBA" id="ARBA00007592"/>
    </source>
</evidence>
<comment type="function">
    <text evidence="1 12">Catalyzes the condensation of (S)-aspartate-beta-semialdehyde [(S)-ASA] and pyruvate to 4-hydroxy-tetrahydrodipicolinate (HTPA).</text>
</comment>
<comment type="caution">
    <text evidence="14">The sequence shown here is derived from an EMBL/GenBank/DDBJ whole genome shotgun (WGS) entry which is preliminary data.</text>
</comment>
<comment type="subcellular location">
    <subcellularLocation>
        <location evidence="12">Cytoplasm</location>
    </subcellularLocation>
</comment>
<evidence type="ECO:0000313" key="15">
    <source>
        <dbReference type="Proteomes" id="UP001157910"/>
    </source>
</evidence>
<comment type="subunit">
    <text evidence="12">Homotetramer; dimer of dimers.</text>
</comment>
<dbReference type="NCBIfam" id="TIGR00674">
    <property type="entry name" value="dapA"/>
    <property type="match status" value="1"/>
</dbReference>
<keyword evidence="8 12" id="KW-0457">Lysine biosynthesis</keyword>
<keyword evidence="7 12" id="KW-0220">Diaminopimelate biosynthesis</keyword>
<feature type="site" description="Part of a proton relay during catalysis" evidence="12">
    <location>
        <position position="43"/>
    </location>
</feature>
<evidence type="ECO:0000256" key="7">
    <source>
        <dbReference type="ARBA" id="ARBA00022915"/>
    </source>
</evidence>
<evidence type="ECO:0000256" key="13">
    <source>
        <dbReference type="PIRNR" id="PIRNR001365"/>
    </source>
</evidence>
<dbReference type="InterPro" id="IPR013785">
    <property type="entry name" value="Aldolase_TIM"/>
</dbReference>
<gene>
    <name evidence="12" type="primary">dapA</name>
    <name evidence="14" type="ORF">SAMN06296065_101389</name>
</gene>
<evidence type="ECO:0000256" key="4">
    <source>
        <dbReference type="ARBA" id="ARBA00012086"/>
    </source>
</evidence>
<feature type="binding site" evidence="12">
    <location>
        <position position="204"/>
    </location>
    <ligand>
        <name>pyruvate</name>
        <dbReference type="ChEBI" id="CHEBI:15361"/>
    </ligand>
</feature>
<keyword evidence="15" id="KW-1185">Reference proteome</keyword>
<comment type="caution">
    <text evidence="12">Was originally thought to be a dihydrodipicolinate synthase (DHDPS), catalyzing the condensation of (S)-aspartate-beta-semialdehyde [(S)-ASA] and pyruvate to dihydrodipicolinate (DHDP). However, it was shown in E.coli that the product of the enzymatic reaction is not dihydrodipicolinate but in fact (4S)-4-hydroxy-2,3,4,5-tetrahydro-(2S)-dipicolinic acid (HTPA), and that the consecutive dehydration reaction leading to DHDP is not spontaneous but catalyzed by DapB.</text>
</comment>
<name>A0ABY1Q167_9SPHN</name>
<dbReference type="HAMAP" id="MF_00418">
    <property type="entry name" value="DapA"/>
    <property type="match status" value="1"/>
</dbReference>
<dbReference type="PIRSF" id="PIRSF001365">
    <property type="entry name" value="DHDPS"/>
    <property type="match status" value="1"/>
</dbReference>
<keyword evidence="10 12" id="KW-0704">Schiff base</keyword>
<dbReference type="Pfam" id="PF00701">
    <property type="entry name" value="DHDPS"/>
    <property type="match status" value="1"/>
</dbReference>
<dbReference type="Gene3D" id="3.20.20.70">
    <property type="entry name" value="Aldolase class I"/>
    <property type="match status" value="1"/>
</dbReference>
<keyword evidence="5 12" id="KW-0963">Cytoplasm</keyword>
<dbReference type="PRINTS" id="PR00146">
    <property type="entry name" value="DHPICSNTHASE"/>
</dbReference>
<dbReference type="SMART" id="SM01130">
    <property type="entry name" value="DHDPS"/>
    <property type="match status" value="1"/>
</dbReference>
<evidence type="ECO:0000256" key="2">
    <source>
        <dbReference type="ARBA" id="ARBA00005120"/>
    </source>
</evidence>
<feature type="site" description="Part of a proton relay during catalysis" evidence="12">
    <location>
        <position position="106"/>
    </location>
</feature>
<evidence type="ECO:0000256" key="11">
    <source>
        <dbReference type="ARBA" id="ARBA00047836"/>
    </source>
</evidence>
<evidence type="ECO:0000256" key="5">
    <source>
        <dbReference type="ARBA" id="ARBA00022490"/>
    </source>
</evidence>
<sequence>MFSGSIPALVTPFRDGAFDEQAFRRLVEWQIESGSAALVPCGTTGENSTLSNAEHHRVIEVCIEQAAGRVPIIAGCGSNDTMNALLHMNFSKKCGAAAALLVAPYYNRPSQEGLIAHFSYLAENNDLPIVLYNVPGRTVTDLLPETVCELARRYPGRFIGIKDASGDLSRVTDHRMGIGKDFVQLCGDDELALPFNAAGGVGCISVTANVAPALCAQFQAACAANDLEKARELNDRLYPLHYAMFEDSSPGPCKYALAQVHDWIENELRLPLVPCSEKARSAVDEALVHAGLL</sequence>
<protein>
    <recommendedName>
        <fullName evidence="4 12">4-hydroxy-tetrahydrodipicolinate synthase</fullName>
        <shortName evidence="12">HTPA synthase</shortName>
        <ecNumber evidence="4 12">4.3.3.7</ecNumber>
    </recommendedName>
</protein>
<dbReference type="PANTHER" id="PTHR12128:SF66">
    <property type="entry name" value="4-HYDROXY-2-OXOGLUTARATE ALDOLASE, MITOCHONDRIAL"/>
    <property type="match status" value="1"/>
</dbReference>
<dbReference type="SUPFAM" id="SSF51569">
    <property type="entry name" value="Aldolase"/>
    <property type="match status" value="1"/>
</dbReference>
<comment type="similarity">
    <text evidence="3 12 13">Belongs to the DapA family.</text>
</comment>
<evidence type="ECO:0000256" key="1">
    <source>
        <dbReference type="ARBA" id="ARBA00003294"/>
    </source>
</evidence>
<feature type="binding site" evidence="12">
    <location>
        <position position="44"/>
    </location>
    <ligand>
        <name>pyruvate</name>
        <dbReference type="ChEBI" id="CHEBI:15361"/>
    </ligand>
</feature>
<dbReference type="RefSeq" id="WP_103728502.1">
    <property type="nucleotide sequence ID" value="NZ_FXUI01000001.1"/>
</dbReference>
<evidence type="ECO:0000256" key="10">
    <source>
        <dbReference type="ARBA" id="ARBA00023270"/>
    </source>
</evidence>
<dbReference type="PROSITE" id="PS00665">
    <property type="entry name" value="DHDPS_1"/>
    <property type="match status" value="1"/>
</dbReference>
<dbReference type="EC" id="4.3.3.7" evidence="4 12"/>
<proteinExistence type="inferred from homology"/>
<evidence type="ECO:0000313" key="14">
    <source>
        <dbReference type="EMBL" id="SMP53199.1"/>
    </source>
</evidence>
<comment type="pathway">
    <text evidence="2 12">Amino-acid biosynthesis; L-lysine biosynthesis via DAP pathway; (S)-tetrahydrodipicolinate from L-aspartate: step 3/4.</text>
</comment>
<comment type="catalytic activity">
    <reaction evidence="11 12">
        <text>L-aspartate 4-semialdehyde + pyruvate = (2S,4S)-4-hydroxy-2,3,4,5-tetrahydrodipicolinate + H2O + H(+)</text>
        <dbReference type="Rhea" id="RHEA:34171"/>
        <dbReference type="ChEBI" id="CHEBI:15361"/>
        <dbReference type="ChEBI" id="CHEBI:15377"/>
        <dbReference type="ChEBI" id="CHEBI:15378"/>
        <dbReference type="ChEBI" id="CHEBI:67139"/>
        <dbReference type="ChEBI" id="CHEBI:537519"/>
        <dbReference type="EC" id="4.3.3.7"/>
    </reaction>
</comment>
<evidence type="ECO:0000256" key="8">
    <source>
        <dbReference type="ARBA" id="ARBA00023154"/>
    </source>
</evidence>
<keyword evidence="9 12" id="KW-0456">Lyase</keyword>
<dbReference type="CDD" id="cd00950">
    <property type="entry name" value="DHDPS"/>
    <property type="match status" value="1"/>
</dbReference>
<reference evidence="14 15" key="1">
    <citation type="submission" date="2017-05" db="EMBL/GenBank/DDBJ databases">
        <authorList>
            <person name="Varghese N."/>
            <person name="Submissions S."/>
        </authorList>
    </citation>
    <scope>NUCLEOTIDE SEQUENCE [LARGE SCALE GENOMIC DNA]</scope>
    <source>
        <strain evidence="14 15">SM16</strain>
    </source>
</reference>
<dbReference type="InterPro" id="IPR020624">
    <property type="entry name" value="Schiff_base-form_aldolases_CS"/>
</dbReference>
<dbReference type="InterPro" id="IPR005263">
    <property type="entry name" value="DapA"/>
</dbReference>
<evidence type="ECO:0000256" key="9">
    <source>
        <dbReference type="ARBA" id="ARBA00023239"/>
    </source>
</evidence>
<feature type="active site" description="Proton donor/acceptor" evidence="12">
    <location>
        <position position="132"/>
    </location>
</feature>
<accession>A0ABY1Q167</accession>
<evidence type="ECO:0000256" key="12">
    <source>
        <dbReference type="HAMAP-Rule" id="MF_00418"/>
    </source>
</evidence>
<dbReference type="PANTHER" id="PTHR12128">
    <property type="entry name" value="DIHYDRODIPICOLINATE SYNTHASE"/>
    <property type="match status" value="1"/>
</dbReference>
<organism evidence="14 15">
    <name type="scientific">Novosphingobium panipatense</name>
    <dbReference type="NCBI Taxonomy" id="428991"/>
    <lineage>
        <taxon>Bacteria</taxon>
        <taxon>Pseudomonadati</taxon>
        <taxon>Pseudomonadota</taxon>
        <taxon>Alphaproteobacteria</taxon>
        <taxon>Sphingomonadales</taxon>
        <taxon>Sphingomonadaceae</taxon>
        <taxon>Novosphingobium</taxon>
    </lineage>
</organism>
<evidence type="ECO:0000256" key="6">
    <source>
        <dbReference type="ARBA" id="ARBA00022605"/>
    </source>
</evidence>
<dbReference type="InterPro" id="IPR002220">
    <property type="entry name" value="DapA-like"/>
</dbReference>
<keyword evidence="6 12" id="KW-0028">Amino-acid biosynthesis</keyword>
<dbReference type="Proteomes" id="UP001157910">
    <property type="component" value="Unassembled WGS sequence"/>
</dbReference>
<dbReference type="EMBL" id="FXUI01000001">
    <property type="protein sequence ID" value="SMP53199.1"/>
    <property type="molecule type" value="Genomic_DNA"/>
</dbReference>
<feature type="active site" description="Schiff-base intermediate with substrate" evidence="12">
    <location>
        <position position="162"/>
    </location>
</feature>